<dbReference type="SMART" id="SM00235">
    <property type="entry name" value="ZnMc"/>
    <property type="match status" value="1"/>
</dbReference>
<name>A0A976III3_BRELC</name>
<keyword evidence="1 2" id="KW-0479">Metal-binding</keyword>
<dbReference type="Gene3D" id="3.40.390.10">
    <property type="entry name" value="Collagenase (Catalytic Domain)"/>
    <property type="match status" value="1"/>
</dbReference>
<dbReference type="GO" id="GO:0008270">
    <property type="term" value="F:zinc ion binding"/>
    <property type="evidence" value="ECO:0007669"/>
    <property type="project" value="UniProtKB-UniRule"/>
</dbReference>
<dbReference type="Pfam" id="PF01400">
    <property type="entry name" value="Astacin"/>
    <property type="match status" value="1"/>
</dbReference>
<dbReference type="KEGG" id="blac:94346939"/>
<protein>
    <recommendedName>
        <fullName evidence="2">Metalloendopeptidase</fullName>
        <ecNumber evidence="2">3.4.24.-</ecNumber>
    </recommendedName>
</protein>
<feature type="binding site" evidence="1">
    <location>
        <position position="189"/>
    </location>
    <ligand>
        <name>Zn(2+)</name>
        <dbReference type="ChEBI" id="CHEBI:29105"/>
        <note>catalytic</note>
    </ligand>
</feature>
<gene>
    <name evidence="5" type="ORF">CCR75_003171</name>
</gene>
<reference evidence="5 6" key="1">
    <citation type="journal article" date="2021" name="Genome Biol.">
        <title>AFLAP: assembly-free linkage analysis pipeline using k-mers from genome sequencing data.</title>
        <authorList>
            <person name="Fletcher K."/>
            <person name="Zhang L."/>
            <person name="Gil J."/>
            <person name="Han R."/>
            <person name="Cavanaugh K."/>
            <person name="Michelmore R."/>
        </authorList>
    </citation>
    <scope>NUCLEOTIDE SEQUENCE [LARGE SCALE GENOMIC DNA]</scope>
    <source>
        <strain evidence="5 6">SF5</strain>
    </source>
</reference>
<comment type="cofactor">
    <cofactor evidence="1 2">
        <name>Zn(2+)</name>
        <dbReference type="ChEBI" id="CHEBI:29105"/>
    </cofactor>
    <text evidence="1 2">Binds 1 zinc ion per subunit.</text>
</comment>
<dbReference type="InterPro" id="IPR006026">
    <property type="entry name" value="Peptidase_Metallo"/>
</dbReference>
<evidence type="ECO:0000256" key="3">
    <source>
        <dbReference type="SAM" id="MobiDB-lite"/>
    </source>
</evidence>
<feature type="compositionally biased region" description="Basic and acidic residues" evidence="3">
    <location>
        <begin position="342"/>
        <end position="351"/>
    </location>
</feature>
<evidence type="ECO:0000259" key="4">
    <source>
        <dbReference type="PROSITE" id="PS51864"/>
    </source>
</evidence>
<evidence type="ECO:0000256" key="2">
    <source>
        <dbReference type="RuleBase" id="RU361183"/>
    </source>
</evidence>
<sequence>MLLSVLLVMSTTARAWSRPAGCNLDGMEIDHGSMTYVTGRAHRPGSIYSRCSYGIATCFEDRGLVDAPQWINSREVSCFESLQRRRLGVAIILEEDIWPDHIVWYRITGSFSDDELDMIKMAVDVYANVDVNVTLKECEPVTMCNGKYVSIEQNEDACYGLVGYVNDGKPQIMNLGETCFDGGPGNVVHEFGHALGLYHEHTHPEREVIVLTDLDLPVSAENYAKKSSQVATLTPYDPKSIMHYGRAAGLCFPKSHYPLKAFCDVEHVRNCIQPVVQHCNTSRDAEIGTRAVLSAGDIHTLRTLYGSLRNERVRDVRFPTRTSSFVGNGAAFDTISERTERTLKPQQHRDQTSSFAKPTGDVTLERTILDPEYRPASVHSELK</sequence>
<keyword evidence="2" id="KW-0732">Signal</keyword>
<dbReference type="AlphaFoldDB" id="A0A976III3"/>
<dbReference type="GO" id="GO:0004222">
    <property type="term" value="F:metalloendopeptidase activity"/>
    <property type="evidence" value="ECO:0007669"/>
    <property type="project" value="UniProtKB-UniRule"/>
</dbReference>
<dbReference type="GeneID" id="94346939"/>
<dbReference type="SUPFAM" id="SSF55486">
    <property type="entry name" value="Metalloproteases ('zincins'), catalytic domain"/>
    <property type="match status" value="1"/>
</dbReference>
<keyword evidence="1 2" id="KW-0482">Metalloprotease</keyword>
<dbReference type="InterPro" id="IPR001506">
    <property type="entry name" value="Peptidase_M12A"/>
</dbReference>
<feature type="region of interest" description="Disordered" evidence="3">
    <location>
        <begin position="342"/>
        <end position="383"/>
    </location>
</feature>
<feature type="signal peptide" evidence="2">
    <location>
        <begin position="1"/>
        <end position="17"/>
    </location>
</feature>
<accession>A0A976III3</accession>
<feature type="compositionally biased region" description="Basic and acidic residues" evidence="3">
    <location>
        <begin position="363"/>
        <end position="373"/>
    </location>
</feature>
<feature type="binding site" evidence="1">
    <location>
        <position position="193"/>
    </location>
    <ligand>
        <name>Zn(2+)</name>
        <dbReference type="ChEBI" id="CHEBI:29105"/>
        <note>catalytic</note>
    </ligand>
</feature>
<dbReference type="OrthoDB" id="431034at2759"/>
<keyword evidence="1 2" id="KW-0645">Protease</keyword>
<feature type="active site" evidence="1">
    <location>
        <position position="190"/>
    </location>
</feature>
<proteinExistence type="predicted"/>
<keyword evidence="1 2" id="KW-0378">Hydrolase</keyword>
<dbReference type="PRINTS" id="PR00480">
    <property type="entry name" value="ASTACIN"/>
</dbReference>
<evidence type="ECO:0000313" key="5">
    <source>
        <dbReference type="EMBL" id="TDH72420.1"/>
    </source>
</evidence>
<dbReference type="Proteomes" id="UP000294530">
    <property type="component" value="Unassembled WGS sequence"/>
</dbReference>
<dbReference type="PANTHER" id="PTHR10127:SF850">
    <property type="entry name" value="METALLOENDOPEPTIDASE"/>
    <property type="match status" value="1"/>
</dbReference>
<dbReference type="PROSITE" id="PS51864">
    <property type="entry name" value="ASTACIN"/>
    <property type="match status" value="1"/>
</dbReference>
<feature type="chain" id="PRO_5038173299" description="Metalloendopeptidase" evidence="2">
    <location>
        <begin position="18"/>
        <end position="383"/>
    </location>
</feature>
<dbReference type="EMBL" id="SHOA02000019">
    <property type="protein sequence ID" value="TDH72420.1"/>
    <property type="molecule type" value="Genomic_DNA"/>
</dbReference>
<keyword evidence="6" id="KW-1185">Reference proteome</keyword>
<comment type="caution">
    <text evidence="1">Lacks conserved residue(s) required for the propagation of feature annotation.</text>
</comment>
<feature type="domain" description="Peptidase M12A" evidence="4">
    <location>
        <begin position="89"/>
        <end position="310"/>
    </location>
</feature>
<dbReference type="RefSeq" id="XP_067821919.1">
    <property type="nucleotide sequence ID" value="XM_067961268.1"/>
</dbReference>
<dbReference type="InterPro" id="IPR024079">
    <property type="entry name" value="MetalloPept_cat_dom_sf"/>
</dbReference>
<dbReference type="EC" id="3.4.24.-" evidence="2"/>
<dbReference type="PANTHER" id="PTHR10127">
    <property type="entry name" value="DISCOIDIN, CUB, EGF, LAMININ , AND ZINC METALLOPROTEASE DOMAIN CONTAINING"/>
    <property type="match status" value="1"/>
</dbReference>
<feature type="binding site" evidence="1">
    <location>
        <position position="199"/>
    </location>
    <ligand>
        <name>Zn(2+)</name>
        <dbReference type="ChEBI" id="CHEBI:29105"/>
        <note>catalytic</note>
    </ligand>
</feature>
<keyword evidence="1 2" id="KW-0862">Zinc</keyword>
<organism evidence="5 6">
    <name type="scientific">Bremia lactucae</name>
    <name type="common">Lettuce downy mildew</name>
    <dbReference type="NCBI Taxonomy" id="4779"/>
    <lineage>
        <taxon>Eukaryota</taxon>
        <taxon>Sar</taxon>
        <taxon>Stramenopiles</taxon>
        <taxon>Oomycota</taxon>
        <taxon>Peronosporomycetes</taxon>
        <taxon>Peronosporales</taxon>
        <taxon>Peronosporaceae</taxon>
        <taxon>Bremia</taxon>
    </lineage>
</organism>
<comment type="caution">
    <text evidence="5">The sequence shown here is derived from an EMBL/GenBank/DDBJ whole genome shotgun (WGS) entry which is preliminary data.</text>
</comment>
<evidence type="ECO:0000256" key="1">
    <source>
        <dbReference type="PROSITE-ProRule" id="PRU01211"/>
    </source>
</evidence>
<dbReference type="GO" id="GO:0006508">
    <property type="term" value="P:proteolysis"/>
    <property type="evidence" value="ECO:0007669"/>
    <property type="project" value="UniProtKB-KW"/>
</dbReference>
<evidence type="ECO:0000313" key="6">
    <source>
        <dbReference type="Proteomes" id="UP000294530"/>
    </source>
</evidence>